<comment type="caution">
    <text evidence="1">The sequence shown here is derived from an EMBL/GenBank/DDBJ whole genome shotgun (WGS) entry which is preliminary data.</text>
</comment>
<accession>A0AAD8APC5</accession>
<dbReference type="Proteomes" id="UP001233172">
    <property type="component" value="Unassembled WGS sequence"/>
</dbReference>
<sequence>MLIAIACHNGLFFGSIVTDPGGLIMTKSRIHNVLCGIVVGLALLTVSSRFVHASESSPVASNGVATSSGWFSFFRGRSSKSYYSASSKKAPPSMSNGSFYEKWRADRKVSGRAHRP</sequence>
<name>A0AAD8APC5_BIOPF</name>
<gene>
    <name evidence="1" type="ORF">Bpfe_031537</name>
</gene>
<evidence type="ECO:0000313" key="1">
    <source>
        <dbReference type="EMBL" id="KAK0038758.1"/>
    </source>
</evidence>
<keyword evidence="2" id="KW-1185">Reference proteome</keyword>
<proteinExistence type="predicted"/>
<reference evidence="1" key="1">
    <citation type="journal article" date="2023" name="PLoS Negl. Trop. Dis.">
        <title>A genome sequence for Biomphalaria pfeifferi, the major vector snail for the human-infecting parasite Schistosoma mansoni.</title>
        <authorList>
            <person name="Bu L."/>
            <person name="Lu L."/>
            <person name="Laidemitt M.R."/>
            <person name="Zhang S.M."/>
            <person name="Mutuku M."/>
            <person name="Mkoji G."/>
            <person name="Steinauer M."/>
            <person name="Loker E.S."/>
        </authorList>
    </citation>
    <scope>NUCLEOTIDE SEQUENCE</scope>
    <source>
        <strain evidence="1">KasaAsao</strain>
    </source>
</reference>
<dbReference type="EMBL" id="JASAOG010000491">
    <property type="protein sequence ID" value="KAK0038758.1"/>
    <property type="molecule type" value="Genomic_DNA"/>
</dbReference>
<reference evidence="1" key="2">
    <citation type="submission" date="2023-04" db="EMBL/GenBank/DDBJ databases">
        <authorList>
            <person name="Bu L."/>
            <person name="Lu L."/>
            <person name="Laidemitt M.R."/>
            <person name="Zhang S.M."/>
            <person name="Mutuku M."/>
            <person name="Mkoji G."/>
            <person name="Steinauer M."/>
            <person name="Loker E.S."/>
        </authorList>
    </citation>
    <scope>NUCLEOTIDE SEQUENCE</scope>
    <source>
        <strain evidence="1">KasaAsao</strain>
        <tissue evidence="1">Whole Snail</tissue>
    </source>
</reference>
<organism evidence="1 2">
    <name type="scientific">Biomphalaria pfeifferi</name>
    <name type="common">Bloodfluke planorb</name>
    <name type="synonym">Freshwater snail</name>
    <dbReference type="NCBI Taxonomy" id="112525"/>
    <lineage>
        <taxon>Eukaryota</taxon>
        <taxon>Metazoa</taxon>
        <taxon>Spiralia</taxon>
        <taxon>Lophotrochozoa</taxon>
        <taxon>Mollusca</taxon>
        <taxon>Gastropoda</taxon>
        <taxon>Heterobranchia</taxon>
        <taxon>Euthyneura</taxon>
        <taxon>Panpulmonata</taxon>
        <taxon>Hygrophila</taxon>
        <taxon>Lymnaeoidea</taxon>
        <taxon>Planorbidae</taxon>
        <taxon>Biomphalaria</taxon>
    </lineage>
</organism>
<evidence type="ECO:0000313" key="2">
    <source>
        <dbReference type="Proteomes" id="UP001233172"/>
    </source>
</evidence>
<protein>
    <submittedName>
        <fullName evidence="1">Uncharacterized protein</fullName>
    </submittedName>
</protein>
<dbReference type="AlphaFoldDB" id="A0AAD8APC5"/>